<accession>A0AC34QPF0</accession>
<evidence type="ECO:0000313" key="1">
    <source>
        <dbReference type="Proteomes" id="UP000887576"/>
    </source>
</evidence>
<proteinExistence type="predicted"/>
<protein>
    <submittedName>
        <fullName evidence="2">28S ribosomal protein S34, mitochondrial</fullName>
    </submittedName>
</protein>
<sequence length="220" mass="25974">MASTPIRFVGNHDFSSQGKFMWEILCQLRNMGIGRYVTKTEWLQKWPNEPSYLKIIKARPGMDRWMHTGKLWAEWTFRGQKLGIYEFSKDLNRSDWKLIHKHEEKQFLDNPNKMKDIVFPDSIPLPPLQIQLSKKDAVKNGQQWSEDKERIPLELSIDPQFEMLKPFIKQVPPQRKSKSIYDEVDSESLLELYGDLLPVKLEAWGTEPAKLRKRFAQPEC</sequence>
<dbReference type="WBParaSite" id="JU765_v2.g18119.t1">
    <property type="protein sequence ID" value="JU765_v2.g18119.t1"/>
    <property type="gene ID" value="JU765_v2.g18119"/>
</dbReference>
<name>A0AC34QPF0_9BILA</name>
<reference evidence="2" key="1">
    <citation type="submission" date="2022-11" db="UniProtKB">
        <authorList>
            <consortium name="WormBaseParasite"/>
        </authorList>
    </citation>
    <scope>IDENTIFICATION</scope>
</reference>
<evidence type="ECO:0000313" key="2">
    <source>
        <dbReference type="WBParaSite" id="JU765_v2.g18119.t1"/>
    </source>
</evidence>
<organism evidence="1 2">
    <name type="scientific">Panagrolaimus sp. JU765</name>
    <dbReference type="NCBI Taxonomy" id="591449"/>
    <lineage>
        <taxon>Eukaryota</taxon>
        <taxon>Metazoa</taxon>
        <taxon>Ecdysozoa</taxon>
        <taxon>Nematoda</taxon>
        <taxon>Chromadorea</taxon>
        <taxon>Rhabditida</taxon>
        <taxon>Tylenchina</taxon>
        <taxon>Panagrolaimomorpha</taxon>
        <taxon>Panagrolaimoidea</taxon>
        <taxon>Panagrolaimidae</taxon>
        <taxon>Panagrolaimus</taxon>
    </lineage>
</organism>
<dbReference type="Proteomes" id="UP000887576">
    <property type="component" value="Unplaced"/>
</dbReference>